<protein>
    <submittedName>
        <fullName evidence="1">DUF488 domain-containing protein</fullName>
    </submittedName>
</protein>
<evidence type="ECO:0000313" key="2">
    <source>
        <dbReference type="Proteomes" id="UP001597326"/>
    </source>
</evidence>
<proteinExistence type="predicted"/>
<dbReference type="PANTHER" id="PTHR36849:SF1">
    <property type="entry name" value="CYTOPLASMIC PROTEIN"/>
    <property type="match status" value="1"/>
</dbReference>
<dbReference type="RefSeq" id="WP_343874216.1">
    <property type="nucleotide sequence ID" value="NZ_BAAAIX010000026.1"/>
</dbReference>
<organism evidence="1 2">
    <name type="scientific">Luteococcus peritonei</name>
    <dbReference type="NCBI Taxonomy" id="88874"/>
    <lineage>
        <taxon>Bacteria</taxon>
        <taxon>Bacillati</taxon>
        <taxon>Actinomycetota</taxon>
        <taxon>Actinomycetes</taxon>
        <taxon>Propionibacteriales</taxon>
        <taxon>Propionibacteriaceae</taxon>
        <taxon>Luteococcus</taxon>
    </lineage>
</organism>
<dbReference type="InterPro" id="IPR052552">
    <property type="entry name" value="YeaO-like"/>
</dbReference>
<keyword evidence="2" id="KW-1185">Reference proteome</keyword>
<dbReference type="Pfam" id="PF22752">
    <property type="entry name" value="DUF488-N3i"/>
    <property type="match status" value="1"/>
</dbReference>
<name>A0ABW4RXL5_9ACTN</name>
<evidence type="ECO:0000313" key="1">
    <source>
        <dbReference type="EMBL" id="MFD1891072.1"/>
    </source>
</evidence>
<dbReference type="PANTHER" id="PTHR36849">
    <property type="entry name" value="CYTOPLASMIC PROTEIN-RELATED"/>
    <property type="match status" value="1"/>
</dbReference>
<sequence length="119" mass="13992">MRIERQKAREEPGAGYRVLVDRLWPRGLAKQQLPHDLWAKDLTPSPDLRRWYHADREARHDDFVRRYSTELTEADHDELLDQIRTGVARHNGLLALVSDAKDVEASHVPVLEDWLRHQL</sequence>
<comment type="caution">
    <text evidence="1">The sequence shown here is derived from an EMBL/GenBank/DDBJ whole genome shotgun (WGS) entry which is preliminary data.</text>
</comment>
<gene>
    <name evidence="1" type="ORF">ACFSCS_12905</name>
</gene>
<reference evidence="2" key="1">
    <citation type="journal article" date="2019" name="Int. J. Syst. Evol. Microbiol.">
        <title>The Global Catalogue of Microorganisms (GCM) 10K type strain sequencing project: providing services to taxonomists for standard genome sequencing and annotation.</title>
        <authorList>
            <consortium name="The Broad Institute Genomics Platform"/>
            <consortium name="The Broad Institute Genome Sequencing Center for Infectious Disease"/>
            <person name="Wu L."/>
            <person name="Ma J."/>
        </authorList>
    </citation>
    <scope>NUCLEOTIDE SEQUENCE [LARGE SCALE GENOMIC DNA]</scope>
    <source>
        <strain evidence="2">CAIM 431</strain>
    </source>
</reference>
<accession>A0ABW4RXL5</accession>
<dbReference type="EMBL" id="JBHUFZ010000028">
    <property type="protein sequence ID" value="MFD1891072.1"/>
    <property type="molecule type" value="Genomic_DNA"/>
</dbReference>
<dbReference type="Proteomes" id="UP001597326">
    <property type="component" value="Unassembled WGS sequence"/>
</dbReference>